<dbReference type="OrthoDB" id="342092at2759"/>
<comment type="caution">
    <text evidence="1">The sequence shown here is derived from an EMBL/GenBank/DDBJ whole genome shotgun (WGS) entry which is preliminary data.</text>
</comment>
<protein>
    <submittedName>
        <fullName evidence="1">Uncharacterized protein</fullName>
    </submittedName>
</protein>
<keyword evidence="2" id="KW-1185">Reference proteome</keyword>
<sequence length="158" mass="18647">MVNIQFETPVNYSNTNYSVKDMIKLFEIKSCDFNNTISTVNSDSLCYEKNFKKLEKQKSNQQSIGTNLKNVPNTTESTVFFIDQDYYEIFNPVYPPINDIFGQKNKKNTKKSFKNNIKSNTLNNFNQNKYNNYMINNYFNCLWQIGDEFSEIHCFPLL</sequence>
<dbReference type="RefSeq" id="XP_028876489.1">
    <property type="nucleotide sequence ID" value="XM_029019015.1"/>
</dbReference>
<dbReference type="VEuPathDB" id="CryptoDB:cubi_02003"/>
<reference evidence="1 2" key="1">
    <citation type="submission" date="2016-10" db="EMBL/GenBank/DDBJ databases">
        <title>Reductive evolution of mitochondrial metabolism and differential evolution of invasion-related proteins in Cryptosporidium.</title>
        <authorList>
            <person name="Liu S."/>
            <person name="Roellig D.M."/>
            <person name="Guo Y."/>
            <person name="Li N."/>
            <person name="Frace M.A."/>
            <person name="Tang K."/>
            <person name="Zhang L."/>
            <person name="Feng Y."/>
            <person name="Xiao L."/>
        </authorList>
    </citation>
    <scope>NUCLEOTIDE SEQUENCE [LARGE SCALE GENOMIC DNA]</scope>
    <source>
        <strain evidence="1">39726</strain>
    </source>
</reference>
<organism evidence="1 2">
    <name type="scientific">Cryptosporidium ubiquitum</name>
    <dbReference type="NCBI Taxonomy" id="857276"/>
    <lineage>
        <taxon>Eukaryota</taxon>
        <taxon>Sar</taxon>
        <taxon>Alveolata</taxon>
        <taxon>Apicomplexa</taxon>
        <taxon>Conoidasida</taxon>
        <taxon>Coccidia</taxon>
        <taxon>Eucoccidiorida</taxon>
        <taxon>Eimeriorina</taxon>
        <taxon>Cryptosporidiidae</taxon>
        <taxon>Cryptosporidium</taxon>
    </lineage>
</organism>
<evidence type="ECO:0000313" key="1">
    <source>
        <dbReference type="EMBL" id="OII75482.1"/>
    </source>
</evidence>
<gene>
    <name evidence="1" type="ORF">cubi_02003</name>
</gene>
<dbReference type="Proteomes" id="UP000186176">
    <property type="component" value="Unassembled WGS sequence"/>
</dbReference>
<dbReference type="AlphaFoldDB" id="A0A1J4MMJ9"/>
<dbReference type="EMBL" id="LRBP01000001">
    <property type="protein sequence ID" value="OII75482.1"/>
    <property type="molecule type" value="Genomic_DNA"/>
</dbReference>
<proteinExistence type="predicted"/>
<evidence type="ECO:0000313" key="2">
    <source>
        <dbReference type="Proteomes" id="UP000186176"/>
    </source>
</evidence>
<accession>A0A1J4MMJ9</accession>
<name>A0A1J4MMJ9_9CRYT</name>
<dbReference type="GeneID" id="39978794"/>